<accession>A0A9N9H1H2</accession>
<feature type="non-terminal residue" evidence="1">
    <location>
        <position position="57"/>
    </location>
</feature>
<proteinExistence type="predicted"/>
<dbReference type="EMBL" id="CAJVPQ010004159">
    <property type="protein sequence ID" value="CAG8645840.1"/>
    <property type="molecule type" value="Genomic_DNA"/>
</dbReference>
<evidence type="ECO:0000313" key="1">
    <source>
        <dbReference type="EMBL" id="CAG8645840.1"/>
    </source>
</evidence>
<sequence length="57" mass="6286">ATEDYLDLILYTGLGKKEVELTLLAKITDFLVAEKIIIMITLTDTLLITDGMTIGNN</sequence>
<gene>
    <name evidence="1" type="ORF">FCALED_LOCUS10806</name>
</gene>
<evidence type="ECO:0000313" key="2">
    <source>
        <dbReference type="Proteomes" id="UP000789570"/>
    </source>
</evidence>
<reference evidence="1" key="1">
    <citation type="submission" date="2021-06" db="EMBL/GenBank/DDBJ databases">
        <authorList>
            <person name="Kallberg Y."/>
            <person name="Tangrot J."/>
            <person name="Rosling A."/>
        </authorList>
    </citation>
    <scope>NUCLEOTIDE SEQUENCE</scope>
    <source>
        <strain evidence="1">UK204</strain>
    </source>
</reference>
<organism evidence="1 2">
    <name type="scientific">Funneliformis caledonium</name>
    <dbReference type="NCBI Taxonomy" id="1117310"/>
    <lineage>
        <taxon>Eukaryota</taxon>
        <taxon>Fungi</taxon>
        <taxon>Fungi incertae sedis</taxon>
        <taxon>Mucoromycota</taxon>
        <taxon>Glomeromycotina</taxon>
        <taxon>Glomeromycetes</taxon>
        <taxon>Glomerales</taxon>
        <taxon>Glomeraceae</taxon>
        <taxon>Funneliformis</taxon>
    </lineage>
</organism>
<dbReference type="AlphaFoldDB" id="A0A9N9H1H2"/>
<dbReference type="Proteomes" id="UP000789570">
    <property type="component" value="Unassembled WGS sequence"/>
</dbReference>
<keyword evidence="2" id="KW-1185">Reference proteome</keyword>
<comment type="caution">
    <text evidence="1">The sequence shown here is derived from an EMBL/GenBank/DDBJ whole genome shotgun (WGS) entry which is preliminary data.</text>
</comment>
<protein>
    <submittedName>
        <fullName evidence="1">14711_t:CDS:1</fullName>
    </submittedName>
</protein>
<name>A0A9N9H1H2_9GLOM</name>